<keyword evidence="2" id="KW-1185">Reference proteome</keyword>
<dbReference type="Proteomes" id="UP001595829">
    <property type="component" value="Unassembled WGS sequence"/>
</dbReference>
<protein>
    <submittedName>
        <fullName evidence="1">Uncharacterized protein</fullName>
    </submittedName>
</protein>
<proteinExistence type="predicted"/>
<dbReference type="EMBL" id="JBHSJD010000020">
    <property type="protein sequence ID" value="MFC5025364.1"/>
    <property type="molecule type" value="Genomic_DNA"/>
</dbReference>
<dbReference type="RefSeq" id="WP_345692886.1">
    <property type="nucleotide sequence ID" value="NZ_BAABIT010000001.1"/>
</dbReference>
<gene>
    <name evidence="1" type="ORF">ACFPM3_24880</name>
</gene>
<reference evidence="2" key="1">
    <citation type="journal article" date="2019" name="Int. J. Syst. Evol. Microbiol.">
        <title>The Global Catalogue of Microorganisms (GCM) 10K type strain sequencing project: providing services to taxonomists for standard genome sequencing and annotation.</title>
        <authorList>
            <consortium name="The Broad Institute Genomics Platform"/>
            <consortium name="The Broad Institute Genome Sequencing Center for Infectious Disease"/>
            <person name="Wu L."/>
            <person name="Ma J."/>
        </authorList>
    </citation>
    <scope>NUCLEOTIDE SEQUENCE [LARGE SCALE GENOMIC DNA]</scope>
    <source>
        <strain evidence="2">CGMCC 4.1648</strain>
    </source>
</reference>
<evidence type="ECO:0000313" key="2">
    <source>
        <dbReference type="Proteomes" id="UP001595829"/>
    </source>
</evidence>
<evidence type="ECO:0000313" key="1">
    <source>
        <dbReference type="EMBL" id="MFC5025364.1"/>
    </source>
</evidence>
<comment type="caution">
    <text evidence="1">The sequence shown here is derived from an EMBL/GenBank/DDBJ whole genome shotgun (WGS) entry which is preliminary data.</text>
</comment>
<sequence>MPETLEFTDLDTLIDDLDERISETELPSAHVASMDCSQLCTVIVCGTVVVC</sequence>
<name>A0ABV9XLK5_9ACTN</name>
<organism evidence="1 2">
    <name type="scientific">Streptomyces coeruleoprunus</name>
    <dbReference type="NCBI Taxonomy" id="285563"/>
    <lineage>
        <taxon>Bacteria</taxon>
        <taxon>Bacillati</taxon>
        <taxon>Actinomycetota</taxon>
        <taxon>Actinomycetes</taxon>
        <taxon>Kitasatosporales</taxon>
        <taxon>Streptomycetaceae</taxon>
        <taxon>Streptomyces</taxon>
    </lineage>
</organism>
<accession>A0ABV9XLK5</accession>